<comment type="pathway">
    <text evidence="4 16">Cofactor biosynthesis; coenzyme A biosynthesis; CoA from (R)-pantothenate: step 1/5.</text>
</comment>
<dbReference type="SUPFAM" id="SSF53067">
    <property type="entry name" value="Actin-like ATPase domain"/>
    <property type="match status" value="2"/>
</dbReference>
<comment type="cofactor">
    <cofactor evidence="2">
        <name>K(+)</name>
        <dbReference type="ChEBI" id="CHEBI:29103"/>
    </cofactor>
</comment>
<comment type="catalytic activity">
    <reaction evidence="1 16">
        <text>(R)-pantothenate + ATP = (R)-4'-phosphopantothenate + ADP + H(+)</text>
        <dbReference type="Rhea" id="RHEA:16373"/>
        <dbReference type="ChEBI" id="CHEBI:10986"/>
        <dbReference type="ChEBI" id="CHEBI:15378"/>
        <dbReference type="ChEBI" id="CHEBI:29032"/>
        <dbReference type="ChEBI" id="CHEBI:30616"/>
        <dbReference type="ChEBI" id="CHEBI:456216"/>
        <dbReference type="EC" id="2.7.1.33"/>
    </reaction>
</comment>
<comment type="cofactor">
    <cofactor evidence="16">
        <name>NH4(+)</name>
        <dbReference type="ChEBI" id="CHEBI:28938"/>
    </cofactor>
    <cofactor evidence="16">
        <name>K(+)</name>
        <dbReference type="ChEBI" id="CHEBI:29103"/>
    </cofactor>
    <text evidence="16">A monovalent cation. Ammonium or potassium.</text>
</comment>
<comment type="similarity">
    <text evidence="14 16">Belongs to the type III pantothenate kinase family.</text>
</comment>
<evidence type="ECO:0000313" key="17">
    <source>
        <dbReference type="EMBL" id="PIE82848.1"/>
    </source>
</evidence>
<evidence type="ECO:0000256" key="9">
    <source>
        <dbReference type="ARBA" id="ARBA00022741"/>
    </source>
</evidence>
<keyword evidence="16" id="KW-0479">Metal-binding</keyword>
<dbReference type="Gene3D" id="3.30.420.40">
    <property type="match status" value="2"/>
</dbReference>
<evidence type="ECO:0000256" key="14">
    <source>
        <dbReference type="ARBA" id="ARBA00038036"/>
    </source>
</evidence>
<comment type="subcellular location">
    <subcellularLocation>
        <location evidence="3 16">Cytoplasm</location>
    </subcellularLocation>
</comment>
<proteinExistence type="inferred from homology"/>
<sequence>MVILLADVGNSQIKWVFWDGVDYHHAGRAAHDNKNWDHLLARLWARLPRPSRALIVSVAGVEAHAALTAWMGKHWHIEAEFIFSTTADHGIRNAYAEPGRLGADRWVAMIAAHAIVRQVCYVVDCGTAVTIDALAADGQHLGGVILPGIRLMRESLFRATRQIPPETGEIQLFGDSTRDGVWGGAAYAVAAAIDGIIDRMVAIRGSGTRLLTGGDAEAILPYLLDRYRWEPDLIFIGLRVAGRIFDRD</sequence>
<evidence type="ECO:0000256" key="12">
    <source>
        <dbReference type="ARBA" id="ARBA00022958"/>
    </source>
</evidence>
<gene>
    <name evidence="16" type="primary">coaX</name>
    <name evidence="17" type="ORF">CSA09_04675</name>
</gene>
<protein>
    <recommendedName>
        <fullName evidence="15 16">Type III pantothenate kinase</fullName>
        <ecNumber evidence="6 16">2.7.1.33</ecNumber>
    </recommendedName>
    <alternativeName>
        <fullName evidence="16">PanK-III</fullName>
    </alternativeName>
    <alternativeName>
        <fullName evidence="16">Pantothenic acid kinase</fullName>
    </alternativeName>
</protein>
<evidence type="ECO:0000313" key="18">
    <source>
        <dbReference type="Proteomes" id="UP000229278"/>
    </source>
</evidence>
<evidence type="ECO:0000256" key="3">
    <source>
        <dbReference type="ARBA" id="ARBA00004496"/>
    </source>
</evidence>
<comment type="subunit">
    <text evidence="5 16">Homodimer.</text>
</comment>
<feature type="binding site" evidence="16">
    <location>
        <begin position="102"/>
        <end position="105"/>
    </location>
    <ligand>
        <name>substrate</name>
    </ligand>
</feature>
<evidence type="ECO:0000256" key="15">
    <source>
        <dbReference type="ARBA" id="ARBA00040883"/>
    </source>
</evidence>
<dbReference type="PANTHER" id="PTHR34265:SF1">
    <property type="entry name" value="TYPE III PANTOTHENATE KINASE"/>
    <property type="match status" value="1"/>
</dbReference>
<reference evidence="17 18" key="1">
    <citation type="submission" date="2017-10" db="EMBL/GenBank/DDBJ databases">
        <title>Novel microbial diversity and functional potential in the marine mammal oral microbiome.</title>
        <authorList>
            <person name="Dudek N.K."/>
            <person name="Sun C.L."/>
            <person name="Burstein D."/>
            <person name="Kantor R.S."/>
            <person name="Aliaga Goltsman D.S."/>
            <person name="Bik E.M."/>
            <person name="Thomas B.C."/>
            <person name="Banfield J.F."/>
            <person name="Relman D.A."/>
        </authorList>
    </citation>
    <scope>NUCLEOTIDE SEQUENCE [LARGE SCALE GENOMIC DNA]</scope>
    <source>
        <strain evidence="17">DOLJORAL78_50_517</strain>
    </source>
</reference>
<dbReference type="Pfam" id="PF03309">
    <property type="entry name" value="Pan_kinase"/>
    <property type="match status" value="1"/>
</dbReference>
<evidence type="ECO:0000256" key="13">
    <source>
        <dbReference type="ARBA" id="ARBA00022993"/>
    </source>
</evidence>
<evidence type="ECO:0000256" key="10">
    <source>
        <dbReference type="ARBA" id="ARBA00022777"/>
    </source>
</evidence>
<comment type="function">
    <text evidence="16">Catalyzes the phosphorylation of pantothenate (Pan), the first step in CoA biosynthesis.</text>
</comment>
<dbReference type="UniPathway" id="UPA00241">
    <property type="reaction ID" value="UER00352"/>
</dbReference>
<evidence type="ECO:0000256" key="2">
    <source>
        <dbReference type="ARBA" id="ARBA00001958"/>
    </source>
</evidence>
<dbReference type="NCBIfam" id="TIGR00671">
    <property type="entry name" value="baf"/>
    <property type="match status" value="1"/>
</dbReference>
<dbReference type="HAMAP" id="MF_01274">
    <property type="entry name" value="Pantothen_kinase_3"/>
    <property type="match status" value="1"/>
</dbReference>
<dbReference type="GO" id="GO:0005737">
    <property type="term" value="C:cytoplasm"/>
    <property type="evidence" value="ECO:0007669"/>
    <property type="project" value="UniProtKB-SubCell"/>
</dbReference>
<dbReference type="InterPro" id="IPR004619">
    <property type="entry name" value="Type_III_PanK"/>
</dbReference>
<dbReference type="EC" id="2.7.1.33" evidence="6 16"/>
<evidence type="ECO:0000256" key="1">
    <source>
        <dbReference type="ARBA" id="ARBA00001206"/>
    </source>
</evidence>
<evidence type="ECO:0000256" key="6">
    <source>
        <dbReference type="ARBA" id="ARBA00012102"/>
    </source>
</evidence>
<keyword evidence="7 16" id="KW-0963">Cytoplasm</keyword>
<dbReference type="GO" id="GO:0046872">
    <property type="term" value="F:metal ion binding"/>
    <property type="evidence" value="ECO:0007669"/>
    <property type="project" value="UniProtKB-KW"/>
</dbReference>
<evidence type="ECO:0000256" key="5">
    <source>
        <dbReference type="ARBA" id="ARBA00011738"/>
    </source>
</evidence>
<evidence type="ECO:0000256" key="4">
    <source>
        <dbReference type="ARBA" id="ARBA00005225"/>
    </source>
</evidence>
<comment type="caution">
    <text evidence="17">The sequence shown here is derived from an EMBL/GenBank/DDBJ whole genome shotgun (WGS) entry which is preliminary data.</text>
</comment>
<dbReference type="PANTHER" id="PTHR34265">
    <property type="entry name" value="TYPE III PANTOTHENATE KINASE"/>
    <property type="match status" value="1"/>
</dbReference>
<organism evidence="17 18">
    <name type="scientific">Candidatus Contendibacter odensensis</name>
    <dbReference type="NCBI Taxonomy" id="1400860"/>
    <lineage>
        <taxon>Bacteria</taxon>
        <taxon>Pseudomonadati</taxon>
        <taxon>Pseudomonadota</taxon>
        <taxon>Gammaproteobacteria</taxon>
        <taxon>Candidatus Competibacteraceae</taxon>
        <taxon>Candidatus Contendibacter</taxon>
    </lineage>
</organism>
<keyword evidence="11 16" id="KW-0067">ATP-binding</keyword>
<dbReference type="CDD" id="cd24015">
    <property type="entry name" value="ASKHA_NBD_PanK-III"/>
    <property type="match status" value="1"/>
</dbReference>
<keyword evidence="13 16" id="KW-0173">Coenzyme A biosynthesis</keyword>
<keyword evidence="10 16" id="KW-0418">Kinase</keyword>
<feature type="active site" description="Proton acceptor" evidence="16">
    <location>
        <position position="104"/>
    </location>
</feature>
<dbReference type="Proteomes" id="UP000229278">
    <property type="component" value="Unassembled WGS sequence"/>
</dbReference>
<evidence type="ECO:0000256" key="11">
    <source>
        <dbReference type="ARBA" id="ARBA00022840"/>
    </source>
</evidence>
<dbReference type="GO" id="GO:0015937">
    <property type="term" value="P:coenzyme A biosynthetic process"/>
    <property type="evidence" value="ECO:0007669"/>
    <property type="project" value="UniProtKB-UniRule"/>
</dbReference>
<dbReference type="EMBL" id="PDTV01000011">
    <property type="protein sequence ID" value="PIE82848.1"/>
    <property type="molecule type" value="Genomic_DNA"/>
</dbReference>
<dbReference type="GO" id="GO:0005524">
    <property type="term" value="F:ATP binding"/>
    <property type="evidence" value="ECO:0007669"/>
    <property type="project" value="UniProtKB-UniRule"/>
</dbReference>
<feature type="binding site" evidence="16">
    <location>
        <position position="95"/>
    </location>
    <ligand>
        <name>substrate</name>
    </ligand>
</feature>
<dbReference type="AlphaFoldDB" id="A0A2G6PE80"/>
<keyword evidence="8 16" id="KW-0808">Transferase</keyword>
<dbReference type="GO" id="GO:0004594">
    <property type="term" value="F:pantothenate kinase activity"/>
    <property type="evidence" value="ECO:0007669"/>
    <property type="project" value="UniProtKB-UniRule"/>
</dbReference>
<evidence type="ECO:0000256" key="16">
    <source>
        <dbReference type="HAMAP-Rule" id="MF_01274"/>
    </source>
</evidence>
<feature type="binding site" evidence="16">
    <location>
        <position position="127"/>
    </location>
    <ligand>
        <name>ATP</name>
        <dbReference type="ChEBI" id="CHEBI:30616"/>
    </ligand>
</feature>
<feature type="binding site" evidence="16">
    <location>
        <position position="177"/>
    </location>
    <ligand>
        <name>substrate</name>
    </ligand>
</feature>
<keyword evidence="9 16" id="KW-0547">Nucleotide-binding</keyword>
<keyword evidence="12 16" id="KW-0630">Potassium</keyword>
<dbReference type="InterPro" id="IPR043129">
    <property type="entry name" value="ATPase_NBD"/>
</dbReference>
<evidence type="ECO:0000256" key="7">
    <source>
        <dbReference type="ARBA" id="ARBA00022490"/>
    </source>
</evidence>
<accession>A0A2G6PE80</accession>
<name>A0A2G6PE80_9GAMM</name>
<evidence type="ECO:0000256" key="8">
    <source>
        <dbReference type="ARBA" id="ARBA00022679"/>
    </source>
</evidence>
<feature type="binding site" evidence="16">
    <location>
        <position position="124"/>
    </location>
    <ligand>
        <name>K(+)</name>
        <dbReference type="ChEBI" id="CHEBI:29103"/>
    </ligand>
</feature>
<feature type="binding site" evidence="16">
    <location>
        <begin position="7"/>
        <end position="14"/>
    </location>
    <ligand>
        <name>ATP</name>
        <dbReference type="ChEBI" id="CHEBI:30616"/>
    </ligand>
</feature>